<evidence type="ECO:0000256" key="7">
    <source>
        <dbReference type="ARBA" id="ARBA00022946"/>
    </source>
</evidence>
<dbReference type="FunFam" id="3.40.50.12230:FF:000003">
    <property type="entry name" value="methionyl-tRNA formyltransferase, mitochondrial"/>
    <property type="match status" value="1"/>
</dbReference>
<dbReference type="InterPro" id="IPR002376">
    <property type="entry name" value="Formyl_transf_N"/>
</dbReference>
<evidence type="ECO:0000313" key="13">
    <source>
        <dbReference type="Proteomes" id="UP000085678"/>
    </source>
</evidence>
<organism evidence="13 14">
    <name type="scientific">Lingula anatina</name>
    <name type="common">Brachiopod</name>
    <name type="synonym">Lingula unguis</name>
    <dbReference type="NCBI Taxonomy" id="7574"/>
    <lineage>
        <taxon>Eukaryota</taxon>
        <taxon>Metazoa</taxon>
        <taxon>Spiralia</taxon>
        <taxon>Lophotrochozoa</taxon>
        <taxon>Brachiopoda</taxon>
        <taxon>Linguliformea</taxon>
        <taxon>Lingulata</taxon>
        <taxon>Lingulida</taxon>
        <taxon>Linguloidea</taxon>
        <taxon>Lingulidae</taxon>
        <taxon>Lingula</taxon>
    </lineage>
</organism>
<comment type="function">
    <text evidence="10">Methionyl-tRNA formyltransferase that formylates methionyl-tRNA in mitochondria and is crucial for translation initiation.</text>
</comment>
<evidence type="ECO:0000313" key="14">
    <source>
        <dbReference type="RefSeq" id="XP_013414833.1"/>
    </source>
</evidence>
<keyword evidence="6" id="KW-0648">Protein biosynthesis</keyword>
<evidence type="ECO:0000256" key="6">
    <source>
        <dbReference type="ARBA" id="ARBA00022917"/>
    </source>
</evidence>
<dbReference type="SUPFAM" id="SSF53328">
    <property type="entry name" value="Formyltransferase"/>
    <property type="match status" value="1"/>
</dbReference>
<dbReference type="KEGG" id="lak:106176834"/>
<dbReference type="GO" id="GO:0004479">
    <property type="term" value="F:methionyl-tRNA formyltransferase activity"/>
    <property type="evidence" value="ECO:0007669"/>
    <property type="project" value="UniProtKB-EC"/>
</dbReference>
<evidence type="ECO:0000256" key="2">
    <source>
        <dbReference type="ARBA" id="ARBA00010699"/>
    </source>
</evidence>
<dbReference type="AlphaFoldDB" id="A0A1S3JWT2"/>
<proteinExistence type="inferred from homology"/>
<dbReference type="Pfam" id="PF00551">
    <property type="entry name" value="Formyl_trans_N"/>
    <property type="match status" value="1"/>
</dbReference>
<keyword evidence="13" id="KW-1185">Reference proteome</keyword>
<feature type="domain" description="Formyl transferase N-terminal" evidence="11">
    <location>
        <begin position="177"/>
        <end position="279"/>
    </location>
</feature>
<dbReference type="STRING" id="7574.A0A1S3JWT2"/>
<dbReference type="GO" id="GO:0005739">
    <property type="term" value="C:mitochondrion"/>
    <property type="evidence" value="ECO:0007669"/>
    <property type="project" value="UniProtKB-SubCell"/>
</dbReference>
<reference evidence="14 15" key="1">
    <citation type="submission" date="2025-04" db="UniProtKB">
        <authorList>
            <consortium name="RefSeq"/>
        </authorList>
    </citation>
    <scope>IDENTIFICATION</scope>
    <source>
        <tissue evidence="14 15">Gonads</tissue>
    </source>
</reference>
<accession>A0A1S3JWT2</accession>
<evidence type="ECO:0000313" key="15">
    <source>
        <dbReference type="RefSeq" id="XP_013414834.1"/>
    </source>
</evidence>
<dbReference type="GeneID" id="106176834"/>
<protein>
    <recommendedName>
        <fullName evidence="4">Methionyl-tRNA formyltransferase, mitochondrial</fullName>
        <ecNumber evidence="3">2.1.2.9</ecNumber>
    </recommendedName>
</protein>
<dbReference type="Pfam" id="PF02911">
    <property type="entry name" value="Formyl_trans_C"/>
    <property type="match status" value="1"/>
</dbReference>
<comment type="catalytic activity">
    <reaction evidence="9">
        <text>L-methionyl-tRNA(fMet) + (6R)-10-formyltetrahydrofolate = N-formyl-L-methionyl-tRNA(fMet) + (6S)-5,6,7,8-tetrahydrofolate + H(+)</text>
        <dbReference type="Rhea" id="RHEA:24380"/>
        <dbReference type="Rhea" id="RHEA-COMP:9952"/>
        <dbReference type="Rhea" id="RHEA-COMP:9953"/>
        <dbReference type="ChEBI" id="CHEBI:15378"/>
        <dbReference type="ChEBI" id="CHEBI:57453"/>
        <dbReference type="ChEBI" id="CHEBI:78530"/>
        <dbReference type="ChEBI" id="CHEBI:78844"/>
        <dbReference type="ChEBI" id="CHEBI:195366"/>
        <dbReference type="EC" id="2.1.2.9"/>
    </reaction>
    <physiologicalReaction direction="left-to-right" evidence="9">
        <dbReference type="Rhea" id="RHEA:24381"/>
    </physiologicalReaction>
</comment>
<dbReference type="InterPro" id="IPR036477">
    <property type="entry name" value="Formyl_transf_N_sf"/>
</dbReference>
<dbReference type="PANTHER" id="PTHR11138">
    <property type="entry name" value="METHIONYL-TRNA FORMYLTRANSFERASE"/>
    <property type="match status" value="1"/>
</dbReference>
<dbReference type="InterPro" id="IPR011034">
    <property type="entry name" value="Formyl_transferase-like_C_sf"/>
</dbReference>
<evidence type="ECO:0000256" key="1">
    <source>
        <dbReference type="ARBA" id="ARBA00004173"/>
    </source>
</evidence>
<evidence type="ECO:0000256" key="9">
    <source>
        <dbReference type="ARBA" id="ARBA00052555"/>
    </source>
</evidence>
<dbReference type="InterPro" id="IPR005793">
    <property type="entry name" value="Formyl_trans_C"/>
</dbReference>
<evidence type="ECO:0000256" key="10">
    <source>
        <dbReference type="ARBA" id="ARBA00057846"/>
    </source>
</evidence>
<evidence type="ECO:0000256" key="3">
    <source>
        <dbReference type="ARBA" id="ARBA00012261"/>
    </source>
</evidence>
<keyword evidence="7" id="KW-0809">Transit peptide</keyword>
<dbReference type="CDD" id="cd08646">
    <property type="entry name" value="FMT_core_Met-tRNA-FMT_N"/>
    <property type="match status" value="1"/>
</dbReference>
<dbReference type="RefSeq" id="XP_013414834.1">
    <property type="nucleotide sequence ID" value="XM_013559380.1"/>
</dbReference>
<dbReference type="SUPFAM" id="SSF50486">
    <property type="entry name" value="FMT C-terminal domain-like"/>
    <property type="match status" value="1"/>
</dbReference>
<dbReference type="PANTHER" id="PTHR11138:SF5">
    <property type="entry name" value="METHIONYL-TRNA FORMYLTRANSFERASE, MITOCHONDRIAL"/>
    <property type="match status" value="1"/>
</dbReference>
<name>A0A1S3JWT2_LINAN</name>
<gene>
    <name evidence="14 15" type="primary">LOC106176834</name>
</gene>
<feature type="domain" description="Formyl transferase C-terminal" evidence="12">
    <location>
        <begin position="304"/>
        <end position="411"/>
    </location>
</feature>
<dbReference type="Gene3D" id="3.40.50.12230">
    <property type="match status" value="1"/>
</dbReference>
<evidence type="ECO:0000256" key="5">
    <source>
        <dbReference type="ARBA" id="ARBA00022679"/>
    </source>
</evidence>
<dbReference type="Proteomes" id="UP000085678">
    <property type="component" value="Unplaced"/>
</dbReference>
<evidence type="ECO:0000259" key="11">
    <source>
        <dbReference type="Pfam" id="PF00551"/>
    </source>
</evidence>
<keyword evidence="5" id="KW-0808">Transferase</keyword>
<dbReference type="InterPro" id="IPR041711">
    <property type="entry name" value="Met-tRNA-FMT_N"/>
</dbReference>
<evidence type="ECO:0000256" key="4">
    <source>
        <dbReference type="ARBA" id="ARBA00014185"/>
    </source>
</evidence>
<sequence>MFHLRMSVKTSLPCCMQIRTLPKNNQTEVYLLQYGSRNIVQKLAYSGFQLQEGVRKSTGLFPRTFGFLTPRRGNKGLVPIELCGKRFCSSCTFVNKKVPVSFRVEPPWRILFIGTDEFSLETLKALNDARLRDNHTLIEHLDVVALKLKKPCPVRKYADENGLNVSDWPIGDKHNTYDVGVVSSFGRLIPERVIHMFPYGILNVHPSILPRWRGASPIAHCLLHNDAVTGVTITEIRPKHFDIGPILISEKISVPPKITRAQLEKTLAIRGGHLLVEALSDLHWLERFESEQDPSRITYAHKLHSDLAKVNWEWSMEEIFRKYRALHDLMDLKSQYRGQTIKFRNMVDIDEIAGQISRIEEHDGHRSRPPGYAHFIPWAKTVCVKCGDGWVGFKTVIYRKTLPACQFNNGYLQSEKSEPLFYDEPEKLKMVHSI</sequence>
<dbReference type="OMA" id="GGINMHP"/>
<dbReference type="RefSeq" id="XP_013414833.1">
    <property type="nucleotide sequence ID" value="XM_013559379.1"/>
</dbReference>
<keyword evidence="8" id="KW-0496">Mitochondrion</keyword>
<comment type="similarity">
    <text evidence="2">Belongs to the Fmt family.</text>
</comment>
<dbReference type="EC" id="2.1.2.9" evidence="3"/>
<dbReference type="OrthoDB" id="10268103at2759"/>
<evidence type="ECO:0000256" key="8">
    <source>
        <dbReference type="ARBA" id="ARBA00023128"/>
    </source>
</evidence>
<evidence type="ECO:0000259" key="12">
    <source>
        <dbReference type="Pfam" id="PF02911"/>
    </source>
</evidence>
<comment type="subcellular location">
    <subcellularLocation>
        <location evidence="1">Mitochondrion</location>
    </subcellularLocation>
</comment>